<dbReference type="SUPFAM" id="SSF58104">
    <property type="entry name" value="Methyl-accepting chemotaxis protein (MCP) signaling domain"/>
    <property type="match status" value="1"/>
</dbReference>
<keyword evidence="4" id="KW-0807">Transducer</keyword>
<dbReference type="CDD" id="cd11386">
    <property type="entry name" value="MCP_signal"/>
    <property type="match status" value="1"/>
</dbReference>
<evidence type="ECO:0000256" key="2">
    <source>
        <dbReference type="ARBA" id="ARBA00022481"/>
    </source>
</evidence>
<evidence type="ECO:0000256" key="3">
    <source>
        <dbReference type="ARBA" id="ARBA00029447"/>
    </source>
</evidence>
<dbReference type="Pfam" id="PF00015">
    <property type="entry name" value="MCPsignal"/>
    <property type="match status" value="1"/>
</dbReference>
<evidence type="ECO:0008006" key="11">
    <source>
        <dbReference type="Google" id="ProtNLM"/>
    </source>
</evidence>
<organism evidence="9 10">
    <name type="scientific">Pararobbsia alpina</name>
    <dbReference type="NCBI Taxonomy" id="621374"/>
    <lineage>
        <taxon>Bacteria</taxon>
        <taxon>Pseudomonadati</taxon>
        <taxon>Pseudomonadota</taxon>
        <taxon>Betaproteobacteria</taxon>
        <taxon>Burkholderiales</taxon>
        <taxon>Burkholderiaceae</taxon>
        <taxon>Pararobbsia</taxon>
    </lineage>
</organism>
<proteinExistence type="inferred from homology"/>
<feature type="compositionally biased region" description="Low complexity" evidence="5">
    <location>
        <begin position="400"/>
        <end position="418"/>
    </location>
</feature>
<dbReference type="GO" id="GO:0007165">
    <property type="term" value="P:signal transduction"/>
    <property type="evidence" value="ECO:0007669"/>
    <property type="project" value="UniProtKB-KW"/>
</dbReference>
<dbReference type="SMART" id="SM00304">
    <property type="entry name" value="HAMP"/>
    <property type="match status" value="1"/>
</dbReference>
<feature type="compositionally biased region" description="Low complexity" evidence="5">
    <location>
        <begin position="463"/>
        <end position="481"/>
    </location>
</feature>
<dbReference type="Proteomes" id="UP000494115">
    <property type="component" value="Unassembled WGS sequence"/>
</dbReference>
<dbReference type="SMART" id="SM00283">
    <property type="entry name" value="MA"/>
    <property type="match status" value="1"/>
</dbReference>
<protein>
    <recommendedName>
        <fullName evidence="11">Methyl-accepting transducer domain-containing protein</fullName>
    </recommendedName>
</protein>
<evidence type="ECO:0000256" key="5">
    <source>
        <dbReference type="SAM" id="MobiDB-lite"/>
    </source>
</evidence>
<keyword evidence="6" id="KW-1133">Transmembrane helix</keyword>
<dbReference type="Pfam" id="PF00672">
    <property type="entry name" value="HAMP"/>
    <property type="match status" value="1"/>
</dbReference>
<sequence>MFKNLTIRMSLTLALAVIAVLSVAGGWADLALTLSGNGVGKNYFSSGVTVATLIVLVVIYAILRSKVVQPLEACAAFCERIASGDLTLRVEANSTDEIGRLLGAIRKLRDGLTLTMRSARAGADSIDLGAREIASGNTDLSARTEQQAASLQETASSMEQLTTTVRQNADNARQASQLAVSASGIASQGGEVVGQVVSTMEAISTSSRKVADIIGVIEGIAFQTNILALNAAVEAARAGEQGRGFAVVAGEVRTLAQRSAAAAKEIKDLIGDSADKVASGSELVGRAGRTMSDIVQAVQRVTDIMGEISAASEEQSGGIEQVNRAVTQMDNVTQQNAALVEQSAAAAGSLEDHTRALKDVLATWRIEGGESSSRVTALAPLSATTSIGTQTRAPVKPTLPAQAAPRRLADRPAAARPPVLGKPKLAGRKERPVPALQLPTGADARHAQSSAGEAKHEPQLSEASPGNAPRARRSAPAPVSSGNDSDWETF</sequence>
<dbReference type="Gene3D" id="1.10.287.950">
    <property type="entry name" value="Methyl-accepting chemotaxis protein"/>
    <property type="match status" value="1"/>
</dbReference>
<dbReference type="GO" id="GO:0005886">
    <property type="term" value="C:plasma membrane"/>
    <property type="evidence" value="ECO:0007669"/>
    <property type="project" value="TreeGrafter"/>
</dbReference>
<comment type="subcellular location">
    <subcellularLocation>
        <location evidence="1">Membrane</location>
    </subcellularLocation>
</comment>
<accession>A0A6S7AX78</accession>
<evidence type="ECO:0000313" key="10">
    <source>
        <dbReference type="Proteomes" id="UP000494115"/>
    </source>
</evidence>
<dbReference type="PROSITE" id="PS50885">
    <property type="entry name" value="HAMP"/>
    <property type="match status" value="1"/>
</dbReference>
<feature type="domain" description="Methyl-accepting transducer" evidence="7">
    <location>
        <begin position="122"/>
        <end position="351"/>
    </location>
</feature>
<dbReference type="GO" id="GO:0004888">
    <property type="term" value="F:transmembrane signaling receptor activity"/>
    <property type="evidence" value="ECO:0007669"/>
    <property type="project" value="TreeGrafter"/>
</dbReference>
<comment type="similarity">
    <text evidence="3">Belongs to the methyl-accepting chemotaxis (MCP) protein family.</text>
</comment>
<evidence type="ECO:0000256" key="1">
    <source>
        <dbReference type="ARBA" id="ARBA00004370"/>
    </source>
</evidence>
<dbReference type="CDD" id="cd06225">
    <property type="entry name" value="HAMP"/>
    <property type="match status" value="1"/>
</dbReference>
<feature type="transmembrane region" description="Helical" evidence="6">
    <location>
        <begin position="44"/>
        <end position="63"/>
    </location>
</feature>
<dbReference type="PANTHER" id="PTHR43531:SF14">
    <property type="entry name" value="METHYL-ACCEPTING CHEMOTAXIS PROTEIN I-RELATED"/>
    <property type="match status" value="1"/>
</dbReference>
<dbReference type="GO" id="GO:0006935">
    <property type="term" value="P:chemotaxis"/>
    <property type="evidence" value="ECO:0007669"/>
    <property type="project" value="TreeGrafter"/>
</dbReference>
<keyword evidence="10" id="KW-1185">Reference proteome</keyword>
<dbReference type="FunFam" id="1.10.287.950:FF:000001">
    <property type="entry name" value="Methyl-accepting chemotaxis sensory transducer"/>
    <property type="match status" value="1"/>
</dbReference>
<dbReference type="PANTHER" id="PTHR43531">
    <property type="entry name" value="PROTEIN ICFG"/>
    <property type="match status" value="1"/>
</dbReference>
<dbReference type="InterPro" id="IPR003660">
    <property type="entry name" value="HAMP_dom"/>
</dbReference>
<dbReference type="InterPro" id="IPR004089">
    <property type="entry name" value="MCPsignal_dom"/>
</dbReference>
<dbReference type="InterPro" id="IPR051310">
    <property type="entry name" value="MCP_chemotaxis"/>
</dbReference>
<name>A0A6S7AX78_9BURK</name>
<keyword evidence="6" id="KW-0812">Transmembrane</keyword>
<feature type="region of interest" description="Disordered" evidence="5">
    <location>
        <begin position="387"/>
        <end position="490"/>
    </location>
</feature>
<evidence type="ECO:0000256" key="6">
    <source>
        <dbReference type="SAM" id="Phobius"/>
    </source>
</evidence>
<keyword evidence="6" id="KW-0472">Membrane</keyword>
<dbReference type="EMBL" id="CADIKM010000002">
    <property type="protein sequence ID" value="CAB3778607.1"/>
    <property type="molecule type" value="Genomic_DNA"/>
</dbReference>
<feature type="domain" description="HAMP" evidence="8">
    <location>
        <begin position="65"/>
        <end position="117"/>
    </location>
</feature>
<reference evidence="9 10" key="1">
    <citation type="submission" date="2020-04" db="EMBL/GenBank/DDBJ databases">
        <authorList>
            <person name="De Canck E."/>
        </authorList>
    </citation>
    <scope>NUCLEOTIDE SEQUENCE [LARGE SCALE GENOMIC DNA]</scope>
    <source>
        <strain evidence="9 10">LMG 28138</strain>
    </source>
</reference>
<keyword evidence="2" id="KW-0488">Methylation</keyword>
<gene>
    <name evidence="9" type="ORF">LMG28138_00528</name>
</gene>
<dbReference type="AlphaFoldDB" id="A0A6S7AX78"/>
<evidence type="ECO:0000256" key="4">
    <source>
        <dbReference type="PROSITE-ProRule" id="PRU00284"/>
    </source>
</evidence>
<evidence type="ECO:0000259" key="8">
    <source>
        <dbReference type="PROSITE" id="PS50885"/>
    </source>
</evidence>
<evidence type="ECO:0000259" key="7">
    <source>
        <dbReference type="PROSITE" id="PS50111"/>
    </source>
</evidence>
<evidence type="ECO:0000313" key="9">
    <source>
        <dbReference type="EMBL" id="CAB3778607.1"/>
    </source>
</evidence>
<dbReference type="PROSITE" id="PS50111">
    <property type="entry name" value="CHEMOTAXIS_TRANSDUC_2"/>
    <property type="match status" value="1"/>
</dbReference>